<evidence type="ECO:0000313" key="3">
    <source>
        <dbReference type="EMBL" id="WAA13195.1"/>
    </source>
</evidence>
<dbReference type="Pfam" id="PF00923">
    <property type="entry name" value="TAL_FSA"/>
    <property type="match status" value="1"/>
</dbReference>
<reference evidence="3" key="1">
    <citation type="submission" date="2022-09" db="EMBL/GenBank/DDBJ databases">
        <title>Complete Genomes of Fervidibacillus albus and Fervidibacillus halotolerans isolated from tidal flat sediments.</title>
        <authorList>
            <person name="Kwon K.K."/>
            <person name="Yang S.-H."/>
            <person name="Park M.J."/>
            <person name="Oh H.-M."/>
        </authorList>
    </citation>
    <scope>NUCLEOTIDE SEQUENCE</scope>
    <source>
        <strain evidence="3">MEBiC13594</strain>
    </source>
</reference>
<keyword evidence="4" id="KW-1185">Reference proteome</keyword>
<dbReference type="SUPFAM" id="SSF51569">
    <property type="entry name" value="Aldolase"/>
    <property type="match status" value="1"/>
</dbReference>
<accession>A0A9E8M0K1</accession>
<name>A0A9E8M0K1_9BACI</name>
<protein>
    <submittedName>
        <fullName evidence="3">Fructose-6-phosphate aldolase</fullName>
        <ecNumber evidence="3">4.1.2.-</ecNumber>
    </submittedName>
</protein>
<dbReference type="KEGG" id="fhl:OE105_03445"/>
<dbReference type="PROSITE" id="PS01054">
    <property type="entry name" value="TRANSALDOLASE_1"/>
    <property type="match status" value="1"/>
</dbReference>
<evidence type="ECO:0000256" key="1">
    <source>
        <dbReference type="ARBA" id="ARBA00004496"/>
    </source>
</evidence>
<dbReference type="PANTHER" id="PTHR10683">
    <property type="entry name" value="TRANSALDOLASE"/>
    <property type="match status" value="1"/>
</dbReference>
<organism evidence="3 4">
    <name type="scientific">Fervidibacillus halotolerans</name>
    <dbReference type="NCBI Taxonomy" id="2980027"/>
    <lineage>
        <taxon>Bacteria</taxon>
        <taxon>Bacillati</taxon>
        <taxon>Bacillota</taxon>
        <taxon>Bacilli</taxon>
        <taxon>Bacillales</taxon>
        <taxon>Bacillaceae</taxon>
        <taxon>Fervidibacillus</taxon>
    </lineage>
</organism>
<comment type="subcellular location">
    <subcellularLocation>
        <location evidence="1">Cytoplasm</location>
    </subcellularLocation>
</comment>
<dbReference type="PANTHER" id="PTHR10683:SF28">
    <property type="entry name" value="TRANSALDOLASE C"/>
    <property type="match status" value="1"/>
</dbReference>
<proteinExistence type="predicted"/>
<evidence type="ECO:0000313" key="4">
    <source>
        <dbReference type="Proteomes" id="UP001164726"/>
    </source>
</evidence>
<dbReference type="EMBL" id="CP106877">
    <property type="protein sequence ID" value="WAA13195.1"/>
    <property type="molecule type" value="Genomic_DNA"/>
</dbReference>
<dbReference type="GO" id="GO:0016832">
    <property type="term" value="F:aldehyde-lyase activity"/>
    <property type="evidence" value="ECO:0007669"/>
    <property type="project" value="InterPro"/>
</dbReference>
<dbReference type="NCBIfam" id="NF009299">
    <property type="entry name" value="PRK12656.1"/>
    <property type="match status" value="1"/>
</dbReference>
<dbReference type="InterPro" id="IPR018225">
    <property type="entry name" value="Transaldolase_AS"/>
</dbReference>
<gene>
    <name evidence="3" type="ORF">OE105_03445</name>
</gene>
<keyword evidence="3" id="KW-0456">Lyase</keyword>
<dbReference type="Proteomes" id="UP001164726">
    <property type="component" value="Chromosome"/>
</dbReference>
<dbReference type="CDD" id="cd00956">
    <property type="entry name" value="Transaldolase_FSA"/>
    <property type="match status" value="1"/>
</dbReference>
<dbReference type="Gene3D" id="3.20.20.70">
    <property type="entry name" value="Aldolase class I"/>
    <property type="match status" value="1"/>
</dbReference>
<dbReference type="RefSeq" id="WP_275421344.1">
    <property type="nucleotide sequence ID" value="NZ_CP106877.1"/>
</dbReference>
<dbReference type="GO" id="GO:0005975">
    <property type="term" value="P:carbohydrate metabolic process"/>
    <property type="evidence" value="ECO:0007669"/>
    <property type="project" value="InterPro"/>
</dbReference>
<dbReference type="InterPro" id="IPR033919">
    <property type="entry name" value="TSA/FSA_arc/bac"/>
</dbReference>
<sequence>MELMFDTGNISQIKTYANVFPFSGVTTNPSILKKEGKVNIWDHLREIRNIIGPEKSLHVQVTTDRSDEIIKEAYKIVQQLGKETYIKIPVTIEGLQAIQFLKTEDFHITATAIYTMAQGDYAILAGADYIAPYFNRMENINIDAKAVIRHFSHVIQAFHKETKIVAASFKNMGQVMSAFECGAHSATVDPSLLADSLKMPAIQGAIDRFKEDWESVYGKGASFLNL</sequence>
<keyword evidence="2" id="KW-0704">Schiff base</keyword>
<evidence type="ECO:0000256" key="2">
    <source>
        <dbReference type="ARBA" id="ARBA00023270"/>
    </source>
</evidence>
<dbReference type="InterPro" id="IPR001585">
    <property type="entry name" value="TAL/FSA"/>
</dbReference>
<dbReference type="EC" id="4.1.2.-" evidence="3"/>
<dbReference type="AlphaFoldDB" id="A0A9E8M0K1"/>
<dbReference type="GO" id="GO:0005737">
    <property type="term" value="C:cytoplasm"/>
    <property type="evidence" value="ECO:0007669"/>
    <property type="project" value="UniProtKB-SubCell"/>
</dbReference>
<dbReference type="InterPro" id="IPR013785">
    <property type="entry name" value="Aldolase_TIM"/>
</dbReference>